<evidence type="ECO:0000313" key="3">
    <source>
        <dbReference type="Proteomes" id="UP001438707"/>
    </source>
</evidence>
<keyword evidence="3" id="KW-1185">Reference proteome</keyword>
<name>A0AAW1RQR5_9CHLO</name>
<evidence type="ECO:0000256" key="1">
    <source>
        <dbReference type="ARBA" id="ARBA00009512"/>
    </source>
</evidence>
<reference evidence="2 3" key="1">
    <citation type="journal article" date="2024" name="Nat. Commun.">
        <title>Phylogenomics reveals the evolutionary origins of lichenization in chlorophyte algae.</title>
        <authorList>
            <person name="Puginier C."/>
            <person name="Libourel C."/>
            <person name="Otte J."/>
            <person name="Skaloud P."/>
            <person name="Haon M."/>
            <person name="Grisel S."/>
            <person name="Petersen M."/>
            <person name="Berrin J.G."/>
            <person name="Delaux P.M."/>
            <person name="Dal Grande F."/>
            <person name="Keller J."/>
        </authorList>
    </citation>
    <scope>NUCLEOTIDE SEQUENCE [LARGE SCALE GENOMIC DNA]</scope>
    <source>
        <strain evidence="2 3">SAG 2145</strain>
    </source>
</reference>
<gene>
    <name evidence="2" type="ORF">WJX74_008815</name>
</gene>
<dbReference type="GO" id="GO:0005840">
    <property type="term" value="C:ribosome"/>
    <property type="evidence" value="ECO:0007669"/>
    <property type="project" value="InterPro"/>
</dbReference>
<dbReference type="CDD" id="cd15465">
    <property type="entry name" value="bS6_mito"/>
    <property type="match status" value="1"/>
</dbReference>
<dbReference type="GO" id="GO:0003735">
    <property type="term" value="F:structural constituent of ribosome"/>
    <property type="evidence" value="ECO:0007669"/>
    <property type="project" value="InterPro"/>
</dbReference>
<dbReference type="GO" id="GO:0006412">
    <property type="term" value="P:translation"/>
    <property type="evidence" value="ECO:0007669"/>
    <property type="project" value="InterPro"/>
</dbReference>
<dbReference type="Proteomes" id="UP001438707">
    <property type="component" value="Unassembled WGS sequence"/>
</dbReference>
<accession>A0AAW1RQR5</accession>
<dbReference type="InterPro" id="IPR000529">
    <property type="entry name" value="Ribosomal_bS6"/>
</dbReference>
<dbReference type="GO" id="GO:0019843">
    <property type="term" value="F:rRNA binding"/>
    <property type="evidence" value="ECO:0007669"/>
    <property type="project" value="InterPro"/>
</dbReference>
<organism evidence="2 3">
    <name type="scientific">Apatococcus lobatus</name>
    <dbReference type="NCBI Taxonomy" id="904363"/>
    <lineage>
        <taxon>Eukaryota</taxon>
        <taxon>Viridiplantae</taxon>
        <taxon>Chlorophyta</taxon>
        <taxon>core chlorophytes</taxon>
        <taxon>Trebouxiophyceae</taxon>
        <taxon>Chlorellales</taxon>
        <taxon>Chlorellaceae</taxon>
        <taxon>Apatococcus</taxon>
    </lineage>
</organism>
<dbReference type="InterPro" id="IPR035980">
    <property type="entry name" value="Ribosomal_bS6_sf"/>
</dbReference>
<evidence type="ECO:0000313" key="2">
    <source>
        <dbReference type="EMBL" id="KAK9835828.1"/>
    </source>
</evidence>
<dbReference type="AlphaFoldDB" id="A0AAW1RQR5"/>
<dbReference type="InterPro" id="IPR014717">
    <property type="entry name" value="Transl_elong_EF1B/ribsomal_bS6"/>
</dbReference>
<dbReference type="Pfam" id="PF01250">
    <property type="entry name" value="Ribosomal_S6"/>
    <property type="match status" value="1"/>
</dbReference>
<comment type="caution">
    <text evidence="2">The sequence shown here is derived from an EMBL/GenBank/DDBJ whole genome shotgun (WGS) entry which is preliminary data.</text>
</comment>
<proteinExistence type="inferred from homology"/>
<comment type="similarity">
    <text evidence="1">Belongs to the bacterial ribosomal protein bS6 family.</text>
</comment>
<sequence length="142" mass="16254">MPLYQLFCLARPQLPKDKLADTIRRIGQQVFSQKGLLIDLQHYGDRPLAKKVRQPGAAYNFAAMWQLTFVAAPSTIQDLQNGLRLDEQRKRLRMRKRKLPPEQTLQKGDCMGVVHEQQRAATAVRPPVSCSIHQQHSDRSLV</sequence>
<dbReference type="Gene3D" id="3.30.70.60">
    <property type="match status" value="1"/>
</dbReference>
<dbReference type="EMBL" id="JALJOS010000008">
    <property type="protein sequence ID" value="KAK9835828.1"/>
    <property type="molecule type" value="Genomic_DNA"/>
</dbReference>
<dbReference type="SUPFAM" id="SSF54995">
    <property type="entry name" value="Ribosomal protein S6"/>
    <property type="match status" value="1"/>
</dbReference>
<evidence type="ECO:0008006" key="4">
    <source>
        <dbReference type="Google" id="ProtNLM"/>
    </source>
</evidence>
<protein>
    <recommendedName>
        <fullName evidence="4">Ribosomal protein S6</fullName>
    </recommendedName>
</protein>